<sequence length="633" mass="74191">MKQFTVIFLTLITLGVFGQQPQTVYSIVKDRHEISWYEEQLELWKAEIDKNQKNANAWFNYYNSSRALRNLTNEESRAYYDSLCINITETAYENLPNSLEANLLMYLKESVANDDEAFKFLERAYQINPNDPRTYVNLLTHYEIIRDKENYSKFCKKYFEANELAASTLNWGYNVLAGLESKSIVFSAGDNDTYPIWTIQEYKGYRKDVKNINTSLILIDNYRNQLFEELGIPPLNISMENVKSNDEYDSKVAQIYEHILNNYTRGSIHVCVNAIFQFENYSDDFHLVGLTYKYSKESIDNISIIKRNYEHRYLLDYLQEVFSFNISNGVADYMNALYLPSMVKLYKHYVKSENKEKQTKLLQLIVSISEKSGQQTEIADLLEEEASKSTDIRYITMLLNTKDIEKSMLLFDDNLYASETEVTNLQYRMFLTNLKKSRNMELYNKCLYDSSKWVTALDNYTEPIRDNYHWHPAYDEYPVVNISYEAANEYCNWLTQQYNTQRKRKYTQVLFRLPTEPEWRHLAASGKPANNTCFKDDQITNEKGCYLTNIKTGENDFQADGGFFPVNTYSYLPNEMGFYCTMGNVAEMISKKGIAKGGSWAHTFENSTFNKTQKYEGPDPRIGFRVIMEIIQE</sequence>
<feature type="domain" description="Sulfatase-modifying factor enzyme-like" evidence="1">
    <location>
        <begin position="417"/>
        <end position="627"/>
    </location>
</feature>
<dbReference type="Pfam" id="PF03781">
    <property type="entry name" value="FGE-sulfatase"/>
    <property type="match status" value="1"/>
</dbReference>
<dbReference type="Proteomes" id="UP000683507">
    <property type="component" value="Chromosome"/>
</dbReference>
<accession>A0A916NAZ2</accession>
<proteinExistence type="predicted"/>
<dbReference type="InterPro" id="IPR042095">
    <property type="entry name" value="SUMF_sf"/>
</dbReference>
<dbReference type="Gene3D" id="1.25.40.10">
    <property type="entry name" value="Tetratricopeptide repeat domain"/>
    <property type="match status" value="1"/>
</dbReference>
<dbReference type="InterPro" id="IPR051043">
    <property type="entry name" value="Sulfatase_Mod_Factor_Kinase"/>
</dbReference>
<keyword evidence="3" id="KW-1185">Reference proteome</keyword>
<protein>
    <recommendedName>
        <fullName evidence="1">Sulfatase-modifying factor enzyme-like domain-containing protein</fullName>
    </recommendedName>
</protein>
<dbReference type="AlphaFoldDB" id="A0A916NAZ2"/>
<dbReference type="GO" id="GO:0120147">
    <property type="term" value="F:formylglycine-generating oxidase activity"/>
    <property type="evidence" value="ECO:0007669"/>
    <property type="project" value="TreeGrafter"/>
</dbReference>
<evidence type="ECO:0000313" key="2">
    <source>
        <dbReference type="EMBL" id="CAG5081794.1"/>
    </source>
</evidence>
<dbReference type="SUPFAM" id="SSF48452">
    <property type="entry name" value="TPR-like"/>
    <property type="match status" value="1"/>
</dbReference>
<dbReference type="EMBL" id="OU015584">
    <property type="protein sequence ID" value="CAG5081794.1"/>
    <property type="molecule type" value="Genomic_DNA"/>
</dbReference>
<evidence type="ECO:0000313" key="3">
    <source>
        <dbReference type="Proteomes" id="UP000683507"/>
    </source>
</evidence>
<dbReference type="PANTHER" id="PTHR23150">
    <property type="entry name" value="SULFATASE MODIFYING FACTOR 1, 2"/>
    <property type="match status" value="1"/>
</dbReference>
<dbReference type="RefSeq" id="WP_258541918.1">
    <property type="nucleotide sequence ID" value="NZ_OU015584.1"/>
</dbReference>
<dbReference type="KEGG" id="ptan:CRYO30217_01730"/>
<gene>
    <name evidence="2" type="ORF">CRYO30217_01730</name>
</gene>
<dbReference type="SUPFAM" id="SSF56436">
    <property type="entry name" value="C-type lectin-like"/>
    <property type="match status" value="1"/>
</dbReference>
<dbReference type="InterPro" id="IPR016187">
    <property type="entry name" value="CTDL_fold"/>
</dbReference>
<dbReference type="PANTHER" id="PTHR23150:SF26">
    <property type="entry name" value="GENERIC METHYLTRANSFERASE"/>
    <property type="match status" value="1"/>
</dbReference>
<organism evidence="2 3">
    <name type="scientific">Parvicella tangerina</name>
    <dbReference type="NCBI Taxonomy" id="2829795"/>
    <lineage>
        <taxon>Bacteria</taxon>
        <taxon>Pseudomonadati</taxon>
        <taxon>Bacteroidota</taxon>
        <taxon>Flavobacteriia</taxon>
        <taxon>Flavobacteriales</taxon>
        <taxon>Parvicellaceae</taxon>
        <taxon>Parvicella</taxon>
    </lineage>
</organism>
<dbReference type="InterPro" id="IPR011990">
    <property type="entry name" value="TPR-like_helical_dom_sf"/>
</dbReference>
<dbReference type="Gene3D" id="3.90.1580.10">
    <property type="entry name" value="paralog of FGE (formylglycine-generating enzyme)"/>
    <property type="match status" value="1"/>
</dbReference>
<dbReference type="InterPro" id="IPR005532">
    <property type="entry name" value="SUMF_dom"/>
</dbReference>
<name>A0A916NAZ2_9FLAO</name>
<evidence type="ECO:0000259" key="1">
    <source>
        <dbReference type="Pfam" id="PF03781"/>
    </source>
</evidence>
<reference evidence="2" key="1">
    <citation type="submission" date="2021-04" db="EMBL/GenBank/DDBJ databases">
        <authorList>
            <person name="Rodrigo-Torres L."/>
            <person name="Arahal R. D."/>
            <person name="Lucena T."/>
        </authorList>
    </citation>
    <scope>NUCLEOTIDE SEQUENCE</scope>
    <source>
        <strain evidence="2">AS29M-1</strain>
    </source>
</reference>